<dbReference type="EMBL" id="CP012333">
    <property type="protein sequence ID" value="AKU98955.1"/>
    <property type="molecule type" value="Genomic_DNA"/>
</dbReference>
<reference evidence="4 5" key="1">
    <citation type="submission" date="2015-08" db="EMBL/GenBank/DDBJ databases">
        <authorList>
            <person name="Babu N.S."/>
            <person name="Beckwith C.J."/>
            <person name="Beseler K.G."/>
            <person name="Brison A."/>
            <person name="Carone J.V."/>
            <person name="Caskin T.P."/>
            <person name="Diamond M."/>
            <person name="Durham M.E."/>
            <person name="Foxe J.M."/>
            <person name="Go M."/>
            <person name="Henderson B.A."/>
            <person name="Jones I.B."/>
            <person name="McGettigan J.A."/>
            <person name="Micheletti S.J."/>
            <person name="Nasrallah M.E."/>
            <person name="Ortiz D."/>
            <person name="Piller C.R."/>
            <person name="Privatt S.R."/>
            <person name="Schneider S.L."/>
            <person name="Sharp S."/>
            <person name="Smith T.C."/>
            <person name="Stanton J.D."/>
            <person name="Ullery H.E."/>
            <person name="Wilson R.J."/>
            <person name="Serrano M.G."/>
            <person name="Buck G."/>
            <person name="Lee V."/>
            <person name="Wang Y."/>
            <person name="Carvalho R."/>
            <person name="Voegtly L."/>
            <person name="Shi R."/>
            <person name="Duckworth R."/>
            <person name="Johnson A."/>
            <person name="Loviza R."/>
            <person name="Walstead R."/>
            <person name="Shah Z."/>
            <person name="Kiflezghi M."/>
            <person name="Wade K."/>
            <person name="Ball S.L."/>
            <person name="Bradley K.W."/>
            <person name="Asai D.J."/>
            <person name="Bowman C.A."/>
            <person name="Russell D.A."/>
            <person name="Pope W.H."/>
            <person name="Jacobs-Sera D."/>
            <person name="Hendrix R.W."/>
            <person name="Hatfull G.F."/>
        </authorList>
    </citation>
    <scope>NUCLEOTIDE SEQUENCE [LARGE SCALE GENOMIC DNA]</scope>
    <source>
        <strain evidence="4 5">DSM 27648</strain>
    </source>
</reference>
<dbReference type="Pfam" id="PF00440">
    <property type="entry name" value="TetR_N"/>
    <property type="match status" value="1"/>
</dbReference>
<feature type="domain" description="HTH tetR-type" evidence="3">
    <location>
        <begin position="1"/>
        <end position="47"/>
    </location>
</feature>
<evidence type="ECO:0000313" key="5">
    <source>
        <dbReference type="Proteomes" id="UP000064967"/>
    </source>
</evidence>
<evidence type="ECO:0000256" key="1">
    <source>
        <dbReference type="ARBA" id="ARBA00023125"/>
    </source>
</evidence>
<accession>A0A0K1PZJ3</accession>
<dbReference type="GO" id="GO:0003677">
    <property type="term" value="F:DNA binding"/>
    <property type="evidence" value="ECO:0007669"/>
    <property type="project" value="UniProtKB-UniRule"/>
</dbReference>
<dbReference type="Proteomes" id="UP000064967">
    <property type="component" value="Chromosome"/>
</dbReference>
<dbReference type="KEGG" id="llu:AKJ09_05619"/>
<organism evidence="4 5">
    <name type="scientific">Labilithrix luteola</name>
    <dbReference type="NCBI Taxonomy" id="1391654"/>
    <lineage>
        <taxon>Bacteria</taxon>
        <taxon>Pseudomonadati</taxon>
        <taxon>Myxococcota</taxon>
        <taxon>Polyangia</taxon>
        <taxon>Polyangiales</taxon>
        <taxon>Labilitrichaceae</taxon>
        <taxon>Labilithrix</taxon>
    </lineage>
</organism>
<evidence type="ECO:0000256" key="2">
    <source>
        <dbReference type="PROSITE-ProRule" id="PRU00335"/>
    </source>
</evidence>
<dbReference type="AlphaFoldDB" id="A0A0K1PZJ3"/>
<keyword evidence="5" id="KW-1185">Reference proteome</keyword>
<dbReference type="Gene3D" id="1.10.357.10">
    <property type="entry name" value="Tetracycline Repressor, domain 2"/>
    <property type="match status" value="1"/>
</dbReference>
<dbReference type="PROSITE" id="PS50977">
    <property type="entry name" value="HTH_TETR_2"/>
    <property type="match status" value="1"/>
</dbReference>
<dbReference type="InterPro" id="IPR001647">
    <property type="entry name" value="HTH_TetR"/>
</dbReference>
<name>A0A0K1PZJ3_9BACT</name>
<evidence type="ECO:0000259" key="3">
    <source>
        <dbReference type="PROSITE" id="PS50977"/>
    </source>
</evidence>
<protein>
    <recommendedName>
        <fullName evidence="3">HTH tetR-type domain-containing protein</fullName>
    </recommendedName>
</protein>
<gene>
    <name evidence="4" type="ORF">AKJ09_05619</name>
</gene>
<proteinExistence type="predicted"/>
<sequence length="162" mass="18192">MNKLPEDEVTTNLIAKTTGISVGTLYKHYPHKDAIVSDLIDAFITSDVRELRARLVASSGARAHEEAVDWLIAKHETEHQLRAVLYGNLGRLRKTSDAFHARLEILDGITKSRTTKERTESPNRSLMILAAANAMIHVLSQVEGTPDDWAHLKRLCLMLLER</sequence>
<dbReference type="STRING" id="1391654.AKJ09_05619"/>
<evidence type="ECO:0000313" key="4">
    <source>
        <dbReference type="EMBL" id="AKU98955.1"/>
    </source>
</evidence>
<keyword evidence="1 2" id="KW-0238">DNA-binding</keyword>
<dbReference type="SUPFAM" id="SSF46689">
    <property type="entry name" value="Homeodomain-like"/>
    <property type="match status" value="1"/>
</dbReference>
<feature type="DNA-binding region" description="H-T-H motif" evidence="2">
    <location>
        <begin position="10"/>
        <end position="29"/>
    </location>
</feature>
<dbReference type="InterPro" id="IPR009057">
    <property type="entry name" value="Homeodomain-like_sf"/>
</dbReference>